<dbReference type="PANTHER" id="PTHR43537:SF5">
    <property type="entry name" value="UXU OPERON TRANSCRIPTIONAL REGULATOR"/>
    <property type="match status" value="1"/>
</dbReference>
<protein>
    <submittedName>
        <fullName evidence="5">FadR/GntR family transcriptional regulator</fullName>
    </submittedName>
</protein>
<evidence type="ECO:0000313" key="5">
    <source>
        <dbReference type="EMBL" id="MFD1716706.1"/>
    </source>
</evidence>
<evidence type="ECO:0000259" key="4">
    <source>
        <dbReference type="PROSITE" id="PS50949"/>
    </source>
</evidence>
<keyword evidence="3" id="KW-0804">Transcription</keyword>
<evidence type="ECO:0000256" key="3">
    <source>
        <dbReference type="ARBA" id="ARBA00023163"/>
    </source>
</evidence>
<dbReference type="RefSeq" id="WP_388002132.1">
    <property type="nucleotide sequence ID" value="NZ_JBHUEE010000001.1"/>
</dbReference>
<dbReference type="InterPro" id="IPR036390">
    <property type="entry name" value="WH_DNA-bd_sf"/>
</dbReference>
<dbReference type="EMBL" id="JBHUEE010000001">
    <property type="protein sequence ID" value="MFD1716706.1"/>
    <property type="molecule type" value="Genomic_DNA"/>
</dbReference>
<accession>A0ABW4KZH8</accession>
<dbReference type="SMART" id="SM00345">
    <property type="entry name" value="HTH_GNTR"/>
    <property type="match status" value="1"/>
</dbReference>
<comment type="caution">
    <text evidence="5">The sequence shown here is derived from an EMBL/GenBank/DDBJ whole genome shotgun (WGS) entry which is preliminary data.</text>
</comment>
<dbReference type="InterPro" id="IPR008920">
    <property type="entry name" value="TF_FadR/GntR_C"/>
</dbReference>
<name>A0ABW4KZH8_9MICO</name>
<dbReference type="InterPro" id="IPR000524">
    <property type="entry name" value="Tscrpt_reg_HTH_GntR"/>
</dbReference>
<dbReference type="Gene3D" id="1.20.120.530">
    <property type="entry name" value="GntR ligand-binding domain-like"/>
    <property type="match status" value="1"/>
</dbReference>
<gene>
    <name evidence="5" type="ORF">ACFSE6_02580</name>
</gene>
<dbReference type="Proteomes" id="UP001597277">
    <property type="component" value="Unassembled WGS sequence"/>
</dbReference>
<dbReference type="Pfam" id="PF07729">
    <property type="entry name" value="FCD"/>
    <property type="match status" value="1"/>
</dbReference>
<proteinExistence type="predicted"/>
<dbReference type="PROSITE" id="PS50949">
    <property type="entry name" value="HTH_GNTR"/>
    <property type="match status" value="1"/>
</dbReference>
<dbReference type="SMART" id="SM00895">
    <property type="entry name" value="FCD"/>
    <property type="match status" value="1"/>
</dbReference>
<dbReference type="PANTHER" id="PTHR43537">
    <property type="entry name" value="TRANSCRIPTIONAL REGULATOR, GNTR FAMILY"/>
    <property type="match status" value="1"/>
</dbReference>
<dbReference type="SUPFAM" id="SSF48008">
    <property type="entry name" value="GntR ligand-binding domain-like"/>
    <property type="match status" value="1"/>
</dbReference>
<dbReference type="Pfam" id="PF00392">
    <property type="entry name" value="GntR"/>
    <property type="match status" value="1"/>
</dbReference>
<keyword evidence="6" id="KW-1185">Reference proteome</keyword>
<dbReference type="InterPro" id="IPR011711">
    <property type="entry name" value="GntR_C"/>
</dbReference>
<dbReference type="CDD" id="cd07377">
    <property type="entry name" value="WHTH_GntR"/>
    <property type="match status" value="1"/>
</dbReference>
<reference evidence="6" key="1">
    <citation type="journal article" date="2019" name="Int. J. Syst. Evol. Microbiol.">
        <title>The Global Catalogue of Microorganisms (GCM) 10K type strain sequencing project: providing services to taxonomists for standard genome sequencing and annotation.</title>
        <authorList>
            <consortium name="The Broad Institute Genomics Platform"/>
            <consortium name="The Broad Institute Genome Sequencing Center for Infectious Disease"/>
            <person name="Wu L."/>
            <person name="Ma J."/>
        </authorList>
    </citation>
    <scope>NUCLEOTIDE SEQUENCE [LARGE SCALE GENOMIC DNA]</scope>
    <source>
        <strain evidence="6">JCM 17130</strain>
    </source>
</reference>
<evidence type="ECO:0000256" key="2">
    <source>
        <dbReference type="ARBA" id="ARBA00023125"/>
    </source>
</evidence>
<evidence type="ECO:0000313" key="6">
    <source>
        <dbReference type="Proteomes" id="UP001597277"/>
    </source>
</evidence>
<dbReference type="InterPro" id="IPR036388">
    <property type="entry name" value="WH-like_DNA-bd_sf"/>
</dbReference>
<dbReference type="Gene3D" id="1.10.10.10">
    <property type="entry name" value="Winged helix-like DNA-binding domain superfamily/Winged helix DNA-binding domain"/>
    <property type="match status" value="1"/>
</dbReference>
<keyword evidence="2" id="KW-0238">DNA-binding</keyword>
<evidence type="ECO:0000256" key="1">
    <source>
        <dbReference type="ARBA" id="ARBA00023015"/>
    </source>
</evidence>
<dbReference type="PRINTS" id="PR00035">
    <property type="entry name" value="HTHGNTR"/>
</dbReference>
<organism evidence="5 6">
    <name type="scientific">Georgenia deserti</name>
    <dbReference type="NCBI Taxonomy" id="2093781"/>
    <lineage>
        <taxon>Bacteria</taxon>
        <taxon>Bacillati</taxon>
        <taxon>Actinomycetota</taxon>
        <taxon>Actinomycetes</taxon>
        <taxon>Micrococcales</taxon>
        <taxon>Bogoriellaceae</taxon>
        <taxon>Georgenia</taxon>
    </lineage>
</organism>
<dbReference type="SUPFAM" id="SSF46785">
    <property type="entry name" value="Winged helix' DNA-binding domain"/>
    <property type="match status" value="1"/>
</dbReference>
<feature type="domain" description="HTH gntR-type" evidence="4">
    <location>
        <begin position="14"/>
        <end position="82"/>
    </location>
</feature>
<sequence>MTSGEIRWKSLGHENVSSRIVTQVRELVRTNQLSPGDRLPSERELAALLGVSRPSLREALKLLQAQGVLEIRHGHGVFVSEPRAAASLRAALIREDIGVDELFAMREVLELPAAAWAAERQNTEALAALEEAHAELDAYSYTEDLDYERLRELDAAFHLSIVAASGNRFLRQTTIILHEILAAGMQTTLRVPGRVEKSREDHRRILEAILAGDVAGAREAAQAHVRAAWAVAHDVLGTPGDGPPRS</sequence>
<keyword evidence="1" id="KW-0805">Transcription regulation</keyword>